<accession>A0A6L2ZQ52</accession>
<dbReference type="GO" id="GO:0008757">
    <property type="term" value="F:S-adenosylmethionine-dependent methyltransferase activity"/>
    <property type="evidence" value="ECO:0007669"/>
    <property type="project" value="InterPro"/>
</dbReference>
<dbReference type="Gene3D" id="3.40.50.150">
    <property type="entry name" value="Vaccinia Virus protein VP39"/>
    <property type="match status" value="1"/>
</dbReference>
<evidence type="ECO:0000313" key="2">
    <source>
        <dbReference type="EMBL" id="GFN46649.1"/>
    </source>
</evidence>
<dbReference type="InterPro" id="IPR013216">
    <property type="entry name" value="Methyltransf_11"/>
</dbReference>
<dbReference type="RefSeq" id="WP_176488252.1">
    <property type="nucleotide sequence ID" value="NZ_BLXO01000004.1"/>
</dbReference>
<dbReference type="InterPro" id="IPR029063">
    <property type="entry name" value="SAM-dependent_MTases_sf"/>
</dbReference>
<name>A0A6L2ZQ52_9ENTR</name>
<dbReference type="SUPFAM" id="SSF53335">
    <property type="entry name" value="S-adenosyl-L-methionine-dependent methyltransferases"/>
    <property type="match status" value="1"/>
</dbReference>
<protein>
    <submittedName>
        <fullName evidence="2">Sam-dependent methyltransferase</fullName>
    </submittedName>
</protein>
<evidence type="ECO:0000259" key="1">
    <source>
        <dbReference type="Pfam" id="PF08241"/>
    </source>
</evidence>
<organism evidence="2 3">
    <name type="scientific">Candidatus Regiella insecticola</name>
    <dbReference type="NCBI Taxonomy" id="138073"/>
    <lineage>
        <taxon>Bacteria</taxon>
        <taxon>Pseudomonadati</taxon>
        <taxon>Pseudomonadota</taxon>
        <taxon>Gammaproteobacteria</taxon>
        <taxon>Enterobacterales</taxon>
        <taxon>Enterobacteriaceae</taxon>
        <taxon>aphid secondary symbionts</taxon>
        <taxon>Candidatus Regiella</taxon>
    </lineage>
</organism>
<dbReference type="PANTHER" id="PTHR43036">
    <property type="entry name" value="OSJNBB0011N17.9 PROTEIN"/>
    <property type="match status" value="1"/>
</dbReference>
<evidence type="ECO:0000313" key="3">
    <source>
        <dbReference type="Proteomes" id="UP000504714"/>
    </source>
</evidence>
<dbReference type="GO" id="GO:0032259">
    <property type="term" value="P:methylation"/>
    <property type="evidence" value="ECO:0007669"/>
    <property type="project" value="UniProtKB-KW"/>
</dbReference>
<keyword evidence="2" id="KW-0489">Methyltransferase</keyword>
<proteinExistence type="predicted"/>
<dbReference type="Pfam" id="PF08241">
    <property type="entry name" value="Methyltransf_11"/>
    <property type="match status" value="1"/>
</dbReference>
<reference evidence="2 3" key="1">
    <citation type="submission" date="2020-06" db="EMBL/GenBank/DDBJ databases">
        <title>The genome sequence of Candidatus Regiella insecticola strain Tut.</title>
        <authorList>
            <person name="Nikoh N."/>
            <person name="Tsuchida T."/>
            <person name="Koga R."/>
            <person name="Oshima K."/>
            <person name="Hattori M."/>
            <person name="Fukatsu T."/>
        </authorList>
    </citation>
    <scope>NUCLEOTIDE SEQUENCE [LARGE SCALE GENOMIC DNA]</scope>
    <source>
        <strain evidence="2 3">Tut</strain>
    </source>
</reference>
<feature type="domain" description="Methyltransferase type 11" evidence="1">
    <location>
        <begin position="74"/>
        <end position="124"/>
    </location>
</feature>
<gene>
    <name evidence="2" type="primary">yafS</name>
    <name evidence="2" type="ORF">RINTU1_23490</name>
</gene>
<dbReference type="PANTHER" id="PTHR43036:SF2">
    <property type="entry name" value="OS04G0481300 PROTEIN"/>
    <property type="match status" value="1"/>
</dbReference>
<sequence length="237" mass="27131">MKPAQSYLKTHAPTSWSELPWGEYYRAAIEEAMQPWWSKFFGFHLLKIGHLSTEIASDQCSISHQVSAVEQGYNTQVLASPYQLPFAEKSVDVCLLLHTLAYGTDPHRILREVDRILTDDGWLVTTHFNPLSLLGVGKLLPLLRHREPYVSRMFTRIRILDWLHLLNYQVMHQSHFHVLPWHKRGGGSAMNTHLTALGCISLTIARKRTLPLTLMPIKFATRKPCFSRAVGVTKNYS</sequence>
<dbReference type="Proteomes" id="UP000504714">
    <property type="component" value="Unassembled WGS sequence"/>
</dbReference>
<dbReference type="AlphaFoldDB" id="A0A6L2ZQ52"/>
<keyword evidence="2" id="KW-0808">Transferase</keyword>
<comment type="caution">
    <text evidence="2">The sequence shown here is derived from an EMBL/GenBank/DDBJ whole genome shotgun (WGS) entry which is preliminary data.</text>
</comment>
<dbReference type="EMBL" id="BLXO01000004">
    <property type="protein sequence ID" value="GFN46649.1"/>
    <property type="molecule type" value="Genomic_DNA"/>
</dbReference>